<sequence length="323" mass="36354">MGQLVDGRWQPDRLVSTDSSGRFHRAPSPLRNWITADGRAGPTGEGGFAAQAGRYHLYVSYACPFAHRALIVRSLMGLEETIGVSFTHWLMGEDGWSFAPASDSIPGDRLFGARHLYEIYQRSDPQFTGRVTVPVLYDRERDRIVSNDSGDIMRMLAGVFAKPDETPEFIPAGREARADELGAWLQERVNGGVYRAGFATTQEAYEEAVTALFEALDALEQRLSQHDFLFGNEPSEPDWRLLPTLLRLDLVYHGHFKCNLRRLADYPALSAYARTLYRWPGIAATCNFEHAKRHYFASHRHLNPAGIVPLGPDEHSLPWADPR</sequence>
<dbReference type="SFLD" id="SFLDG01206">
    <property type="entry name" value="Xi.1"/>
    <property type="match status" value="1"/>
</dbReference>
<dbReference type="InterPro" id="IPR047047">
    <property type="entry name" value="GST_Omega-like_C"/>
</dbReference>
<dbReference type="Pfam" id="PF13409">
    <property type="entry name" value="GST_N_2"/>
    <property type="match status" value="1"/>
</dbReference>
<dbReference type="EMBL" id="JAIGNO010000002">
    <property type="protein sequence ID" value="MBX7481720.1"/>
    <property type="molecule type" value="Genomic_DNA"/>
</dbReference>
<dbReference type="Gene3D" id="1.20.1050.10">
    <property type="match status" value="1"/>
</dbReference>
<dbReference type="SUPFAM" id="SSF47616">
    <property type="entry name" value="GST C-terminal domain-like"/>
    <property type="match status" value="1"/>
</dbReference>
<keyword evidence="3" id="KW-1185">Reference proteome</keyword>
<dbReference type="RefSeq" id="WP_221555900.1">
    <property type="nucleotide sequence ID" value="NZ_JAIGNO010000002.1"/>
</dbReference>
<dbReference type="Proteomes" id="UP000755104">
    <property type="component" value="Unassembled WGS sequence"/>
</dbReference>
<dbReference type="SUPFAM" id="SSF52833">
    <property type="entry name" value="Thioredoxin-like"/>
    <property type="match status" value="1"/>
</dbReference>
<protein>
    <submittedName>
        <fullName evidence="2">Glutathione S-transferase C-terminal domain-containing protein</fullName>
    </submittedName>
</protein>
<dbReference type="InterPro" id="IPR004045">
    <property type="entry name" value="Glutathione_S-Trfase_N"/>
</dbReference>
<comment type="caution">
    <text evidence="2">The sequence shown here is derived from an EMBL/GenBank/DDBJ whole genome shotgun (WGS) entry which is preliminary data.</text>
</comment>
<name>A0ABS7J316_9SPHN</name>
<dbReference type="InterPro" id="IPR040079">
    <property type="entry name" value="Glutathione_S-Trfase"/>
</dbReference>
<reference evidence="2 3" key="1">
    <citation type="submission" date="2021-08" db="EMBL/GenBank/DDBJ databases">
        <title>Comparative Genomics Analysis of the Genus Qipengyuania Reveals Extensive Genetic Diversity and Metabolic Versatility, Including the Description of Fifteen Novel Species.</title>
        <authorList>
            <person name="Liu Y."/>
        </authorList>
    </citation>
    <scope>NUCLEOTIDE SEQUENCE [LARGE SCALE GENOMIC DNA]</scope>
    <source>
        <strain evidence="2 3">6D47A</strain>
    </source>
</reference>
<evidence type="ECO:0000313" key="3">
    <source>
        <dbReference type="Proteomes" id="UP000755104"/>
    </source>
</evidence>
<feature type="domain" description="GST C-terminal" evidence="1">
    <location>
        <begin position="171"/>
        <end position="295"/>
    </location>
</feature>
<dbReference type="Pfam" id="PF13410">
    <property type="entry name" value="GST_C_2"/>
    <property type="match status" value="1"/>
</dbReference>
<dbReference type="InterPro" id="IPR016639">
    <property type="entry name" value="GST_Omega/GSH"/>
</dbReference>
<dbReference type="PANTHER" id="PTHR32419">
    <property type="entry name" value="GLUTATHIONYL-HYDROQUINONE REDUCTASE"/>
    <property type="match status" value="1"/>
</dbReference>
<dbReference type="Gene3D" id="3.40.30.10">
    <property type="entry name" value="Glutaredoxin"/>
    <property type="match status" value="1"/>
</dbReference>
<dbReference type="InterPro" id="IPR036282">
    <property type="entry name" value="Glutathione-S-Trfase_C_sf"/>
</dbReference>
<dbReference type="InterPro" id="IPR010987">
    <property type="entry name" value="Glutathione-S-Trfase_C-like"/>
</dbReference>
<dbReference type="CDD" id="cd03190">
    <property type="entry name" value="GST_C_Omega_like"/>
    <property type="match status" value="1"/>
</dbReference>
<dbReference type="PANTHER" id="PTHR32419:SF6">
    <property type="entry name" value="GLUTATHIONE S-TRANSFERASE OMEGA-LIKE 1-RELATED"/>
    <property type="match status" value="1"/>
</dbReference>
<proteinExistence type="predicted"/>
<dbReference type="PIRSF" id="PIRSF015753">
    <property type="entry name" value="GST"/>
    <property type="match status" value="1"/>
</dbReference>
<organism evidence="2 3">
    <name type="scientific">Qipengyuania qiaonensis</name>
    <dbReference type="NCBI Taxonomy" id="2867240"/>
    <lineage>
        <taxon>Bacteria</taxon>
        <taxon>Pseudomonadati</taxon>
        <taxon>Pseudomonadota</taxon>
        <taxon>Alphaproteobacteria</taxon>
        <taxon>Sphingomonadales</taxon>
        <taxon>Erythrobacteraceae</taxon>
        <taxon>Qipengyuania</taxon>
    </lineage>
</organism>
<accession>A0ABS7J316</accession>
<gene>
    <name evidence="2" type="ORF">K3174_04200</name>
</gene>
<evidence type="ECO:0000259" key="1">
    <source>
        <dbReference type="PROSITE" id="PS50405"/>
    </source>
</evidence>
<evidence type="ECO:0000313" key="2">
    <source>
        <dbReference type="EMBL" id="MBX7481720.1"/>
    </source>
</evidence>
<dbReference type="SFLD" id="SFLDS00019">
    <property type="entry name" value="Glutathione_Transferase_(cytos"/>
    <property type="match status" value="1"/>
</dbReference>
<dbReference type="SFLD" id="SFLDG01148">
    <property type="entry name" value="Xi_(cytGST)"/>
    <property type="match status" value="1"/>
</dbReference>
<dbReference type="PROSITE" id="PS50405">
    <property type="entry name" value="GST_CTER"/>
    <property type="match status" value="1"/>
</dbReference>
<dbReference type="InterPro" id="IPR036249">
    <property type="entry name" value="Thioredoxin-like_sf"/>
</dbReference>